<dbReference type="Gene3D" id="3.90.1200.10">
    <property type="match status" value="1"/>
</dbReference>
<dbReference type="STRING" id="1196324.A374_00360"/>
<name>I8UKH5_9BACL</name>
<evidence type="ECO:0008006" key="3">
    <source>
        <dbReference type="Google" id="ProtNLM"/>
    </source>
</evidence>
<sequence length="272" mass="31854">MSPQQIVSDWIKGEVKLVPHSSPHTHYTGYSERYNQQVFIKVLYNKSKYEAEVETGQSYVQSPFIHGLEVQRTRSETPLYMIISQHLPLVEVTAMNESVMKEAAQLVKTFHHSAQRSLDNDDLSIIKRLEKEVTKHSYEEKVIQLYSLFTPHIAKIDHEYRRLPKVTIHGDLGFRNMYSVNKKLVLIDYEQARPGITWEDFTKFFHRELRNGTLEDAFLTEYGREHEPSDALKHLLYYIEALGIIRYTASFYDEAFANLGEELLHKVKIFLT</sequence>
<keyword evidence="2" id="KW-1185">Reference proteome</keyword>
<dbReference type="PATRIC" id="fig|1196324.3.peg.73"/>
<dbReference type="InterPro" id="IPR011009">
    <property type="entry name" value="Kinase-like_dom_sf"/>
</dbReference>
<reference evidence="1 2" key="1">
    <citation type="journal article" date="2012" name="J. Bacteriol.">
        <title>Genome of Bacillus macauensis ZFHKF-1, a Long-Chain-Forming Bacterium.</title>
        <authorList>
            <person name="Cai L."/>
            <person name="Zhang T."/>
        </authorList>
    </citation>
    <scope>NUCLEOTIDE SEQUENCE [LARGE SCALE GENOMIC DNA]</scope>
    <source>
        <strain evidence="1 2">ZFHKF-1</strain>
    </source>
</reference>
<dbReference type="RefSeq" id="WP_007200183.1">
    <property type="nucleotide sequence ID" value="NZ_AKKV01000005.1"/>
</dbReference>
<dbReference type="OrthoDB" id="2288966at2"/>
<dbReference type="Proteomes" id="UP000004080">
    <property type="component" value="Unassembled WGS sequence"/>
</dbReference>
<dbReference type="AlphaFoldDB" id="I8UKH5"/>
<gene>
    <name evidence="1" type="ORF">A374_00360</name>
</gene>
<evidence type="ECO:0000313" key="1">
    <source>
        <dbReference type="EMBL" id="EIT87380.1"/>
    </source>
</evidence>
<organism evidence="1 2">
    <name type="scientific">Fictibacillus macauensis ZFHKF-1</name>
    <dbReference type="NCBI Taxonomy" id="1196324"/>
    <lineage>
        <taxon>Bacteria</taxon>
        <taxon>Bacillati</taxon>
        <taxon>Bacillota</taxon>
        <taxon>Bacilli</taxon>
        <taxon>Bacillales</taxon>
        <taxon>Fictibacillaceae</taxon>
        <taxon>Fictibacillus</taxon>
    </lineage>
</organism>
<proteinExistence type="predicted"/>
<dbReference type="EMBL" id="AKKV01000005">
    <property type="protein sequence ID" value="EIT87380.1"/>
    <property type="molecule type" value="Genomic_DNA"/>
</dbReference>
<dbReference type="eggNOG" id="COG3173">
    <property type="taxonomic scope" value="Bacteria"/>
</dbReference>
<dbReference type="SUPFAM" id="SSF56112">
    <property type="entry name" value="Protein kinase-like (PK-like)"/>
    <property type="match status" value="1"/>
</dbReference>
<evidence type="ECO:0000313" key="2">
    <source>
        <dbReference type="Proteomes" id="UP000004080"/>
    </source>
</evidence>
<comment type="caution">
    <text evidence="1">The sequence shown here is derived from an EMBL/GenBank/DDBJ whole genome shotgun (WGS) entry which is preliminary data.</text>
</comment>
<accession>I8UKH5</accession>
<protein>
    <recommendedName>
        <fullName evidence="3">Aminoglycoside phosphotransferase domain-containing protein</fullName>
    </recommendedName>
</protein>